<dbReference type="SUPFAM" id="SSF53474">
    <property type="entry name" value="alpha/beta-Hydrolases"/>
    <property type="match status" value="1"/>
</dbReference>
<accession>A0A809R7D4</accession>
<feature type="chain" id="PRO_5035306748" evidence="1">
    <location>
        <begin position="22"/>
        <end position="420"/>
    </location>
</feature>
<dbReference type="KEGG" id="npy:NPRO_09840"/>
<dbReference type="InterPro" id="IPR009199">
    <property type="entry name" value="PhoPQ-act_pathogen-rel_PqaA"/>
</dbReference>
<keyword evidence="1" id="KW-0732">Signal</keyword>
<evidence type="ECO:0000313" key="2">
    <source>
        <dbReference type="EMBL" id="BBO23389.1"/>
    </source>
</evidence>
<reference evidence="2" key="1">
    <citation type="journal article" name="DNA Res.">
        <title>The physiological potential of anammox bacteria as revealed by their core genome structure.</title>
        <authorList>
            <person name="Okubo T."/>
            <person name="Toyoda A."/>
            <person name="Fukuhara K."/>
            <person name="Uchiyama I."/>
            <person name="Harigaya Y."/>
            <person name="Kuroiwa M."/>
            <person name="Suzuki T."/>
            <person name="Murakami Y."/>
            <person name="Suwa Y."/>
            <person name="Takami H."/>
        </authorList>
    </citation>
    <scope>NUCLEOTIDE SEQUENCE</scope>
    <source>
        <strain evidence="2">317325-2</strain>
    </source>
</reference>
<sequence>MPMTILAALCLLLNPSLPLQGPLHSFVSAPEPDRSFRRVSSGEGVAEFRLVSQKWKDRLWSHSLVVVSPKKLVHTDTVLLVITGDRVDRSDQPLAHALAEASGMRVAMLFDVPNQPLWGMREDEIIAHSFAQYMGTGDASWPLLMPMAKSAAAAMDALSGRISGGASLDPQPKKFVVTGASKRGWTTWLVGALGDPRVIGLAPAVFDFLDFPSQLKRQLELWGGYSEMIGDYTELGLQQALETDRGKELQRAVDPVHALASIRVPILALTGANDRYWATDATRLYWDRLPSPKALSITPNAGHSLGDGQRAIAAIGAFANAAARKSALPEVRGRWNPDTSTYEARTEGAKPRAWTVWVAEEDSLDFRTSVWRARELEDGPSASFVAKPGERSVAFFLEARFEGAGRAFTLATPIRIVPKK</sequence>
<dbReference type="Pfam" id="PF10142">
    <property type="entry name" value="PhoPQ_related"/>
    <property type="match status" value="1"/>
</dbReference>
<evidence type="ECO:0000256" key="1">
    <source>
        <dbReference type="SAM" id="SignalP"/>
    </source>
</evidence>
<dbReference type="Proteomes" id="UP000662873">
    <property type="component" value="Chromosome"/>
</dbReference>
<dbReference type="EMBL" id="AP021858">
    <property type="protein sequence ID" value="BBO23389.1"/>
    <property type="molecule type" value="Genomic_DNA"/>
</dbReference>
<name>A0A809R7D4_9BACT</name>
<dbReference type="InterPro" id="IPR029058">
    <property type="entry name" value="AB_hydrolase_fold"/>
</dbReference>
<proteinExistence type="predicted"/>
<organism evidence="2 3">
    <name type="scientific">Candidatus Nitrosymbiomonas proteolyticus</name>
    <dbReference type="NCBI Taxonomy" id="2608984"/>
    <lineage>
        <taxon>Bacteria</taxon>
        <taxon>Bacillati</taxon>
        <taxon>Armatimonadota</taxon>
        <taxon>Armatimonadota incertae sedis</taxon>
        <taxon>Candidatus Nitrosymbiomonas</taxon>
    </lineage>
</organism>
<gene>
    <name evidence="2" type="ORF">NPRO_09840</name>
</gene>
<protein>
    <submittedName>
        <fullName evidence="2">PhoPQ-activated pathogenicity-related protein</fullName>
    </submittedName>
</protein>
<feature type="signal peptide" evidence="1">
    <location>
        <begin position="1"/>
        <end position="21"/>
    </location>
</feature>
<dbReference type="Gene3D" id="3.40.50.1820">
    <property type="entry name" value="alpha/beta hydrolase"/>
    <property type="match status" value="1"/>
</dbReference>
<evidence type="ECO:0000313" key="3">
    <source>
        <dbReference type="Proteomes" id="UP000662873"/>
    </source>
</evidence>
<dbReference type="PANTHER" id="PTHR31497:SF0">
    <property type="entry name" value="AUTOCRINE PROLIFERATION REPRESSOR PROTEIN A"/>
    <property type="match status" value="1"/>
</dbReference>
<dbReference type="AlphaFoldDB" id="A0A809R7D4"/>
<dbReference type="PANTHER" id="PTHR31497">
    <property type="entry name" value="AUTOCRINE PROLIFERATION REPRESSOR PROTEIN A"/>
    <property type="match status" value="1"/>
</dbReference>